<reference evidence="1 2" key="1">
    <citation type="submission" date="2024-11" db="EMBL/GenBank/DDBJ databases">
        <title>Adaptive evolution of stress response genes in parasites aligns with host niche diversity.</title>
        <authorList>
            <person name="Hahn C."/>
            <person name="Resl P."/>
        </authorList>
    </citation>
    <scope>NUCLEOTIDE SEQUENCE [LARGE SCALE GENOMIC DNA]</scope>
    <source>
        <strain evidence="1">EGGRZ-B1_66</strain>
        <tissue evidence="1">Body</tissue>
    </source>
</reference>
<keyword evidence="2" id="KW-1185">Reference proteome</keyword>
<protein>
    <submittedName>
        <fullName evidence="1">Uncharacterized protein</fullName>
    </submittedName>
</protein>
<sequence>MFTIAQLLDSLGLSLSDLAYSSDMPVDLILREFSSWPAHSAESSITSSASYKSSLARNIYGEEDTAETKSQISASTVTSKKLRFLGYPAERIKVCHCT</sequence>
<dbReference type="EMBL" id="JBJKFK010000655">
    <property type="protein sequence ID" value="KAL3315831.1"/>
    <property type="molecule type" value="Genomic_DNA"/>
</dbReference>
<proteinExistence type="predicted"/>
<accession>A0ABD2QC12</accession>
<organism evidence="1 2">
    <name type="scientific">Cichlidogyrus casuarinus</name>
    <dbReference type="NCBI Taxonomy" id="1844966"/>
    <lineage>
        <taxon>Eukaryota</taxon>
        <taxon>Metazoa</taxon>
        <taxon>Spiralia</taxon>
        <taxon>Lophotrochozoa</taxon>
        <taxon>Platyhelminthes</taxon>
        <taxon>Monogenea</taxon>
        <taxon>Monopisthocotylea</taxon>
        <taxon>Dactylogyridea</taxon>
        <taxon>Ancyrocephalidae</taxon>
        <taxon>Cichlidogyrus</taxon>
    </lineage>
</organism>
<dbReference type="AlphaFoldDB" id="A0ABD2QC12"/>
<evidence type="ECO:0000313" key="1">
    <source>
        <dbReference type="EMBL" id="KAL3315831.1"/>
    </source>
</evidence>
<gene>
    <name evidence="1" type="ORF">Ciccas_005527</name>
</gene>
<comment type="caution">
    <text evidence="1">The sequence shown here is derived from an EMBL/GenBank/DDBJ whole genome shotgun (WGS) entry which is preliminary data.</text>
</comment>
<name>A0ABD2QC12_9PLAT</name>
<evidence type="ECO:0000313" key="2">
    <source>
        <dbReference type="Proteomes" id="UP001626550"/>
    </source>
</evidence>
<dbReference type="Proteomes" id="UP001626550">
    <property type="component" value="Unassembled WGS sequence"/>
</dbReference>